<evidence type="ECO:0000256" key="6">
    <source>
        <dbReference type="ARBA" id="ARBA00022989"/>
    </source>
</evidence>
<keyword evidence="11 12" id="KW-0407">Ion channel</keyword>
<comment type="similarity">
    <text evidence="2 12">Belongs to the amiloride-sensitive sodium channel (TC 1.A.6) family.</text>
</comment>
<dbReference type="EMBL" id="CAJPEV010003030">
    <property type="protein sequence ID" value="CAG0898720.1"/>
    <property type="molecule type" value="Genomic_DNA"/>
</dbReference>
<dbReference type="PANTHER" id="PTHR11690">
    <property type="entry name" value="AMILORIDE-SENSITIVE SODIUM CHANNEL-RELATED"/>
    <property type="match status" value="1"/>
</dbReference>
<evidence type="ECO:0000256" key="3">
    <source>
        <dbReference type="ARBA" id="ARBA00022448"/>
    </source>
</evidence>
<dbReference type="AlphaFoldDB" id="A0A7R9FQ26"/>
<evidence type="ECO:0000256" key="9">
    <source>
        <dbReference type="ARBA" id="ARBA00023136"/>
    </source>
</evidence>
<keyword evidence="6" id="KW-1133">Transmembrane helix</keyword>
<evidence type="ECO:0000313" key="13">
    <source>
        <dbReference type="EMBL" id="CAD7250719.1"/>
    </source>
</evidence>
<keyword evidence="8 12" id="KW-0406">Ion transport</keyword>
<sequence length="396" mass="45278">MTFGLSGNEVVLYVQKYLDGPTDTRYTIVEEENLSLPRITFCTDPFYDVEAILWRKLKYDLKTVRVNPNDTLPTQEKILEDMSISAWQVTSQYRIGRSAIVFFQKNLNASGLSDISSTNLGDWSTTILLTRGGEYQLGACHVFTPKATLPKGKYEGLRIRVSGTQRIRRYSRNESGSWNPPLVYTVYFTDQVEKMTEFQGIPSTAECVVVNAEYEQQDIQLWPARIKTLSTRKSPCTHNPAYSHVQCMENCLLLSLKSSCVGPWLNASKKPLCRKADEYTRFIQEYEDLIETTNASRCNQRCLRRCQSVRFRPILETNNIGNSENMPSAWINFYFPSMEVEVLEEQWSYDILEMLGELGGSLGIMLGFSLLSIYDLLDVALFDIRSCGKKRVLPSH</sequence>
<evidence type="ECO:0000256" key="2">
    <source>
        <dbReference type="ARBA" id="ARBA00007193"/>
    </source>
</evidence>
<evidence type="ECO:0000256" key="1">
    <source>
        <dbReference type="ARBA" id="ARBA00004141"/>
    </source>
</evidence>
<name>A0A7R9FQ26_9CRUS</name>
<dbReference type="GO" id="GO:0015280">
    <property type="term" value="F:ligand-gated sodium channel activity"/>
    <property type="evidence" value="ECO:0007669"/>
    <property type="project" value="TreeGrafter"/>
</dbReference>
<reference evidence="13" key="1">
    <citation type="submission" date="2020-11" db="EMBL/GenBank/DDBJ databases">
        <authorList>
            <person name="Tran Van P."/>
        </authorList>
    </citation>
    <scope>NUCLEOTIDE SEQUENCE</scope>
</reference>
<gene>
    <name evidence="13" type="ORF">DSTB1V02_LOCUS10488</name>
</gene>
<keyword evidence="3 12" id="KW-0813">Transport</keyword>
<dbReference type="InterPro" id="IPR001873">
    <property type="entry name" value="ENaC"/>
</dbReference>
<proteinExistence type="inferred from homology"/>
<keyword evidence="4 12" id="KW-0894">Sodium channel</keyword>
<evidence type="ECO:0000313" key="14">
    <source>
        <dbReference type="Proteomes" id="UP000677054"/>
    </source>
</evidence>
<comment type="subcellular location">
    <subcellularLocation>
        <location evidence="1">Membrane</location>
        <topology evidence="1">Multi-pass membrane protein</topology>
    </subcellularLocation>
</comment>
<protein>
    <submittedName>
        <fullName evidence="13">Uncharacterized protein</fullName>
    </submittedName>
</protein>
<evidence type="ECO:0000256" key="12">
    <source>
        <dbReference type="RuleBase" id="RU000679"/>
    </source>
</evidence>
<keyword evidence="7" id="KW-0915">Sodium</keyword>
<keyword evidence="14" id="KW-1185">Reference proteome</keyword>
<dbReference type="GO" id="GO:0005886">
    <property type="term" value="C:plasma membrane"/>
    <property type="evidence" value="ECO:0007669"/>
    <property type="project" value="TreeGrafter"/>
</dbReference>
<dbReference type="Gene3D" id="1.10.287.770">
    <property type="entry name" value="YojJ-like"/>
    <property type="match status" value="1"/>
</dbReference>
<evidence type="ECO:0000256" key="4">
    <source>
        <dbReference type="ARBA" id="ARBA00022461"/>
    </source>
</evidence>
<accession>A0A7R9FQ26</accession>
<dbReference type="EMBL" id="LR902547">
    <property type="protein sequence ID" value="CAD7250719.1"/>
    <property type="molecule type" value="Genomic_DNA"/>
</dbReference>
<dbReference type="PRINTS" id="PR01078">
    <property type="entry name" value="AMINACHANNEL"/>
</dbReference>
<evidence type="ECO:0000256" key="11">
    <source>
        <dbReference type="ARBA" id="ARBA00023303"/>
    </source>
</evidence>
<keyword evidence="5 12" id="KW-0812">Transmembrane</keyword>
<keyword evidence="10 12" id="KW-0739">Sodium transport</keyword>
<evidence type="ECO:0000256" key="8">
    <source>
        <dbReference type="ARBA" id="ARBA00023065"/>
    </source>
</evidence>
<dbReference type="Pfam" id="PF00858">
    <property type="entry name" value="ASC"/>
    <property type="match status" value="1"/>
</dbReference>
<dbReference type="PANTHER" id="PTHR11690:SF300">
    <property type="entry name" value="PICKPOCKET PROTEIN 19"/>
    <property type="match status" value="1"/>
</dbReference>
<dbReference type="Proteomes" id="UP000677054">
    <property type="component" value="Unassembled WGS sequence"/>
</dbReference>
<evidence type="ECO:0000256" key="10">
    <source>
        <dbReference type="ARBA" id="ARBA00023201"/>
    </source>
</evidence>
<organism evidence="13">
    <name type="scientific">Darwinula stevensoni</name>
    <dbReference type="NCBI Taxonomy" id="69355"/>
    <lineage>
        <taxon>Eukaryota</taxon>
        <taxon>Metazoa</taxon>
        <taxon>Ecdysozoa</taxon>
        <taxon>Arthropoda</taxon>
        <taxon>Crustacea</taxon>
        <taxon>Oligostraca</taxon>
        <taxon>Ostracoda</taxon>
        <taxon>Podocopa</taxon>
        <taxon>Podocopida</taxon>
        <taxon>Darwinulocopina</taxon>
        <taxon>Darwinuloidea</taxon>
        <taxon>Darwinulidae</taxon>
        <taxon>Darwinula</taxon>
    </lineage>
</organism>
<evidence type="ECO:0000256" key="7">
    <source>
        <dbReference type="ARBA" id="ARBA00023053"/>
    </source>
</evidence>
<dbReference type="OrthoDB" id="10676043at2759"/>
<keyword evidence="9" id="KW-0472">Membrane</keyword>
<evidence type="ECO:0000256" key="5">
    <source>
        <dbReference type="ARBA" id="ARBA00022692"/>
    </source>
</evidence>